<accession>A0A7W8AAZ8</accession>
<comment type="caution">
    <text evidence="6">The sequence shown here is derived from an EMBL/GenBank/DDBJ whole genome shotgun (WGS) entry which is preliminary data.</text>
</comment>
<keyword evidence="1" id="KW-0134">Cell wall</keyword>
<dbReference type="PROSITE" id="PS51884">
    <property type="entry name" value="CHAPLIN"/>
    <property type="match status" value="1"/>
</dbReference>
<evidence type="ECO:0000313" key="7">
    <source>
        <dbReference type="Proteomes" id="UP000568380"/>
    </source>
</evidence>
<proteinExistence type="predicted"/>
<keyword evidence="4" id="KW-0732">Signal</keyword>
<dbReference type="RefSeq" id="WP_184971367.1">
    <property type="nucleotide sequence ID" value="NZ_JACHIN010000014.1"/>
</dbReference>
<evidence type="ECO:0000256" key="3">
    <source>
        <dbReference type="ARBA" id="ARBA00023087"/>
    </source>
</evidence>
<reference evidence="6 7" key="1">
    <citation type="submission" date="2020-08" db="EMBL/GenBank/DDBJ databases">
        <title>Genomic Encyclopedia of Type Strains, Phase IV (KMG-IV): sequencing the most valuable type-strain genomes for metagenomic binning, comparative biology and taxonomic classification.</title>
        <authorList>
            <person name="Goeker M."/>
        </authorList>
    </citation>
    <scope>NUCLEOTIDE SEQUENCE [LARGE SCALE GENOMIC DNA]</scope>
    <source>
        <strain evidence="6 7">DSM 45385</strain>
    </source>
</reference>
<gene>
    <name evidence="6" type="ORF">HNR40_008326</name>
</gene>
<sequence>MLKKTFVAAGAFAMLALATPAHADLTTSGNNGVLSGNQVFAPVRIPINICGNAVAVLGQAIAGCKGGAHTW</sequence>
<feature type="chain" id="PRO_5031064315" description="Chaplin domain-containing protein" evidence="4">
    <location>
        <begin position="24"/>
        <end position="71"/>
    </location>
</feature>
<dbReference type="Pfam" id="PF03777">
    <property type="entry name" value="ChpA-C"/>
    <property type="match status" value="1"/>
</dbReference>
<keyword evidence="2" id="KW-0130">Cell adhesion</keyword>
<evidence type="ECO:0000256" key="2">
    <source>
        <dbReference type="ARBA" id="ARBA00022889"/>
    </source>
</evidence>
<feature type="signal peptide" evidence="4">
    <location>
        <begin position="1"/>
        <end position="23"/>
    </location>
</feature>
<name>A0A7W8AAZ8_9ACTN</name>
<dbReference type="GO" id="GO:0007155">
    <property type="term" value="P:cell adhesion"/>
    <property type="evidence" value="ECO:0007669"/>
    <property type="project" value="UniProtKB-KW"/>
</dbReference>
<keyword evidence="7" id="KW-1185">Reference proteome</keyword>
<evidence type="ECO:0000256" key="4">
    <source>
        <dbReference type="SAM" id="SignalP"/>
    </source>
</evidence>
<protein>
    <recommendedName>
        <fullName evidence="5">Chaplin domain-containing protein</fullName>
    </recommendedName>
</protein>
<organism evidence="6 7">
    <name type="scientific">Nonomuraea endophytica</name>
    <dbReference type="NCBI Taxonomy" id="714136"/>
    <lineage>
        <taxon>Bacteria</taxon>
        <taxon>Bacillati</taxon>
        <taxon>Actinomycetota</taxon>
        <taxon>Actinomycetes</taxon>
        <taxon>Streptosporangiales</taxon>
        <taxon>Streptosporangiaceae</taxon>
        <taxon>Nonomuraea</taxon>
    </lineage>
</organism>
<dbReference type="AlphaFoldDB" id="A0A7W8AAZ8"/>
<dbReference type="Proteomes" id="UP000568380">
    <property type="component" value="Unassembled WGS sequence"/>
</dbReference>
<evidence type="ECO:0000313" key="6">
    <source>
        <dbReference type="EMBL" id="MBB5082830.1"/>
    </source>
</evidence>
<dbReference type="InterPro" id="IPR005528">
    <property type="entry name" value="ChpA-H"/>
</dbReference>
<evidence type="ECO:0000256" key="1">
    <source>
        <dbReference type="ARBA" id="ARBA00022512"/>
    </source>
</evidence>
<keyword evidence="3" id="KW-0034">Amyloid</keyword>
<feature type="domain" description="Chaplin" evidence="5">
    <location>
        <begin position="30"/>
        <end position="70"/>
    </location>
</feature>
<evidence type="ECO:0000259" key="5">
    <source>
        <dbReference type="PROSITE" id="PS51884"/>
    </source>
</evidence>
<dbReference type="EMBL" id="JACHIN010000014">
    <property type="protein sequence ID" value="MBB5082830.1"/>
    <property type="molecule type" value="Genomic_DNA"/>
</dbReference>
<keyword evidence="1" id="KW-0964">Secreted</keyword>